<accession>A0A7J5Y4L9</accession>
<organism evidence="1 2">
    <name type="scientific">Dissostichus mawsoni</name>
    <name type="common">Antarctic cod</name>
    <dbReference type="NCBI Taxonomy" id="36200"/>
    <lineage>
        <taxon>Eukaryota</taxon>
        <taxon>Metazoa</taxon>
        <taxon>Chordata</taxon>
        <taxon>Craniata</taxon>
        <taxon>Vertebrata</taxon>
        <taxon>Euteleostomi</taxon>
        <taxon>Actinopterygii</taxon>
        <taxon>Neopterygii</taxon>
        <taxon>Teleostei</taxon>
        <taxon>Neoteleostei</taxon>
        <taxon>Acanthomorphata</taxon>
        <taxon>Eupercaria</taxon>
        <taxon>Perciformes</taxon>
        <taxon>Notothenioidei</taxon>
        <taxon>Nototheniidae</taxon>
        <taxon>Dissostichus</taxon>
    </lineage>
</organism>
<keyword evidence="2" id="KW-1185">Reference proteome</keyword>
<evidence type="ECO:0000313" key="2">
    <source>
        <dbReference type="Proteomes" id="UP000518266"/>
    </source>
</evidence>
<sequence>MGLERGLEKGLERGLGRGLERELERFGFRMKAWLAQSSSTVCFPHTLLRGKAITRTRSPDWTFAESCPAQILMFCRETVTIHQGEKKSVCIVSTLYKSVEKHSEVRVGLLKKI</sequence>
<dbReference type="Proteomes" id="UP000518266">
    <property type="component" value="Unassembled WGS sequence"/>
</dbReference>
<dbReference type="EMBL" id="JAAKFY010000015">
    <property type="protein sequence ID" value="KAF3844354.1"/>
    <property type="molecule type" value="Genomic_DNA"/>
</dbReference>
<gene>
    <name evidence="1" type="ORF">F7725_007517</name>
</gene>
<reference evidence="1 2" key="1">
    <citation type="submission" date="2020-03" db="EMBL/GenBank/DDBJ databases">
        <title>Dissostichus mawsoni Genome sequencing and assembly.</title>
        <authorList>
            <person name="Park H."/>
        </authorList>
    </citation>
    <scope>NUCLEOTIDE SEQUENCE [LARGE SCALE GENOMIC DNA]</scope>
    <source>
        <strain evidence="1">DM0001</strain>
        <tissue evidence="1">Muscle</tissue>
    </source>
</reference>
<evidence type="ECO:0000313" key="1">
    <source>
        <dbReference type="EMBL" id="KAF3844354.1"/>
    </source>
</evidence>
<comment type="caution">
    <text evidence="1">The sequence shown here is derived from an EMBL/GenBank/DDBJ whole genome shotgun (WGS) entry which is preliminary data.</text>
</comment>
<name>A0A7J5Y4L9_DISMA</name>
<dbReference type="AlphaFoldDB" id="A0A7J5Y4L9"/>
<proteinExistence type="predicted"/>
<protein>
    <submittedName>
        <fullName evidence="1">Uncharacterized protein</fullName>
    </submittedName>
</protein>